<name>A0AB37YTM6_9BACI</name>
<dbReference type="SUPFAM" id="SSF64496">
    <property type="entry name" value="DNA-binding domain of intron-encoded endonucleases"/>
    <property type="match status" value="1"/>
</dbReference>
<sequence length="186" mass="21713">MKEVWKPIAGYEGHYEVSNLGNVKSVKFKKEKHRKQFCSQGYKKVQLHLNGKTQKFYVHRLVALAFIENPDRKNHVNHKDGNRSNNTFSNLEWVTNSENIKHAYKYLLPKDYAKDLKLKTSKPVEQIDQHTLQVLRKFKSTKAAARFIGISPVHIANVCKGKRRTSKGFIWRYAQKKTTCSSRRPL</sequence>
<dbReference type="EMBL" id="FMBG01000016">
    <property type="protein sequence ID" value="SCC45257.1"/>
    <property type="molecule type" value="Genomic_DNA"/>
</dbReference>
<dbReference type="GO" id="GO:0004519">
    <property type="term" value="F:endonuclease activity"/>
    <property type="evidence" value="ECO:0007669"/>
    <property type="project" value="UniProtKB-KW"/>
</dbReference>
<evidence type="ECO:0000259" key="1">
    <source>
        <dbReference type="SMART" id="SM00507"/>
    </source>
</evidence>
<dbReference type="InterPro" id="IPR003647">
    <property type="entry name" value="Intron_nuc_1_rpt"/>
</dbReference>
<keyword evidence="2" id="KW-0540">Nuclease</keyword>
<dbReference type="Gene3D" id="1.10.10.10">
    <property type="entry name" value="Winged helix-like DNA-binding domain superfamily/Winged helix DNA-binding domain"/>
    <property type="match status" value="1"/>
</dbReference>
<protein>
    <submittedName>
        <fullName evidence="2">HNH endonuclease family protein</fullName>
    </submittedName>
</protein>
<proteinExistence type="predicted"/>
<dbReference type="InterPro" id="IPR044925">
    <property type="entry name" value="His-Me_finger_sf"/>
</dbReference>
<dbReference type="Gene3D" id="3.90.75.20">
    <property type="match status" value="1"/>
</dbReference>
<feature type="domain" description="HNH nuclease" evidence="1">
    <location>
        <begin position="52"/>
        <end position="100"/>
    </location>
</feature>
<dbReference type="Pfam" id="PF07463">
    <property type="entry name" value="NUMOD4"/>
    <property type="match status" value="1"/>
</dbReference>
<dbReference type="Pfam" id="PF13392">
    <property type="entry name" value="HNH_3"/>
    <property type="match status" value="1"/>
</dbReference>
<evidence type="ECO:0000313" key="2">
    <source>
        <dbReference type="EMBL" id="SCC45257.1"/>
    </source>
</evidence>
<dbReference type="InterPro" id="IPR010902">
    <property type="entry name" value="NUMOD4"/>
</dbReference>
<gene>
    <name evidence="2" type="ORF">BC10311_03391</name>
</gene>
<dbReference type="RefSeq" id="WP_078183766.1">
    <property type="nucleotide sequence ID" value="NZ_FMBG01000016.1"/>
</dbReference>
<dbReference type="AlphaFoldDB" id="A0AB37YTM6"/>
<comment type="caution">
    <text evidence="2">The sequence shown here is derived from an EMBL/GenBank/DDBJ whole genome shotgun (WGS) entry which is preliminary data.</text>
</comment>
<organism evidence="2 3">
    <name type="scientific">Bacillus wiedmannii</name>
    <dbReference type="NCBI Taxonomy" id="1890302"/>
    <lineage>
        <taxon>Bacteria</taxon>
        <taxon>Bacillati</taxon>
        <taxon>Bacillota</taxon>
        <taxon>Bacilli</taxon>
        <taxon>Bacillales</taxon>
        <taxon>Bacillaceae</taxon>
        <taxon>Bacillus</taxon>
        <taxon>Bacillus cereus group</taxon>
    </lineage>
</organism>
<dbReference type="SUPFAM" id="SSF54060">
    <property type="entry name" value="His-Me finger endonucleases"/>
    <property type="match status" value="1"/>
</dbReference>
<accession>A0AB37YTM6</accession>
<dbReference type="InterPro" id="IPR003615">
    <property type="entry name" value="HNH_nuc"/>
</dbReference>
<dbReference type="InterPro" id="IPR036388">
    <property type="entry name" value="WH-like_DNA-bd_sf"/>
</dbReference>
<keyword evidence="2" id="KW-0378">Hydrolase</keyword>
<reference evidence="2 3" key="1">
    <citation type="submission" date="2016-08" db="EMBL/GenBank/DDBJ databases">
        <authorList>
            <person name="Loux V."/>
            <person name="Rue O."/>
        </authorList>
    </citation>
    <scope>NUCLEOTIDE SEQUENCE [LARGE SCALE GENOMIC DNA]</scope>
    <source>
        <strain evidence="2 3">WSBC_10311</strain>
    </source>
</reference>
<dbReference type="SMART" id="SM00507">
    <property type="entry name" value="HNHc"/>
    <property type="match status" value="1"/>
</dbReference>
<keyword evidence="2" id="KW-0255">Endonuclease</keyword>
<dbReference type="Proteomes" id="UP000195728">
    <property type="component" value="Unassembled WGS sequence"/>
</dbReference>
<dbReference type="GO" id="GO:0016788">
    <property type="term" value="F:hydrolase activity, acting on ester bonds"/>
    <property type="evidence" value="ECO:0007669"/>
    <property type="project" value="InterPro"/>
</dbReference>
<dbReference type="SMART" id="SM00497">
    <property type="entry name" value="IENR1"/>
    <property type="match status" value="1"/>
</dbReference>
<evidence type="ECO:0000313" key="3">
    <source>
        <dbReference type="Proteomes" id="UP000195728"/>
    </source>
</evidence>